<proteinExistence type="predicted"/>
<sequence length="97" mass="10726">MDENLINHLCSLSSSQLKQRLTRIPLVPGMRVLVSQNFDVHGGVVNGSVGILKSIRYTLDQNNRRHLKSCIVSIPDATADTMPHLEPGDHVILEDTV</sequence>
<dbReference type="EMBL" id="KB467920">
    <property type="protein sequence ID" value="PCH37358.1"/>
    <property type="molecule type" value="Genomic_DNA"/>
</dbReference>
<feature type="non-terminal residue" evidence="1">
    <location>
        <position position="97"/>
    </location>
</feature>
<gene>
    <name evidence="1" type="ORF">WOLCODRAFT_83835</name>
</gene>
<organism evidence="1 2">
    <name type="scientific">Wolfiporia cocos (strain MD-104)</name>
    <name type="common">Brown rot fungus</name>
    <dbReference type="NCBI Taxonomy" id="742152"/>
    <lineage>
        <taxon>Eukaryota</taxon>
        <taxon>Fungi</taxon>
        <taxon>Dikarya</taxon>
        <taxon>Basidiomycota</taxon>
        <taxon>Agaricomycotina</taxon>
        <taxon>Agaricomycetes</taxon>
        <taxon>Polyporales</taxon>
        <taxon>Phaeolaceae</taxon>
        <taxon>Wolfiporia</taxon>
    </lineage>
</organism>
<name>A0A2H3JHZ8_WOLCO</name>
<dbReference type="Proteomes" id="UP000218811">
    <property type="component" value="Unassembled WGS sequence"/>
</dbReference>
<reference evidence="1 2" key="1">
    <citation type="journal article" date="2012" name="Science">
        <title>The Paleozoic origin of enzymatic lignin decomposition reconstructed from 31 fungal genomes.</title>
        <authorList>
            <person name="Floudas D."/>
            <person name="Binder M."/>
            <person name="Riley R."/>
            <person name="Barry K."/>
            <person name="Blanchette R.A."/>
            <person name="Henrissat B."/>
            <person name="Martinez A.T."/>
            <person name="Otillar R."/>
            <person name="Spatafora J.W."/>
            <person name="Yadav J.S."/>
            <person name="Aerts A."/>
            <person name="Benoit I."/>
            <person name="Boyd A."/>
            <person name="Carlson A."/>
            <person name="Copeland A."/>
            <person name="Coutinho P.M."/>
            <person name="de Vries R.P."/>
            <person name="Ferreira P."/>
            <person name="Findley K."/>
            <person name="Foster B."/>
            <person name="Gaskell J."/>
            <person name="Glotzer D."/>
            <person name="Gorecki P."/>
            <person name="Heitman J."/>
            <person name="Hesse C."/>
            <person name="Hori C."/>
            <person name="Igarashi K."/>
            <person name="Jurgens J.A."/>
            <person name="Kallen N."/>
            <person name="Kersten P."/>
            <person name="Kohler A."/>
            <person name="Kuees U."/>
            <person name="Kumar T.K.A."/>
            <person name="Kuo A."/>
            <person name="LaButti K."/>
            <person name="Larrondo L.F."/>
            <person name="Lindquist E."/>
            <person name="Ling A."/>
            <person name="Lombard V."/>
            <person name="Lucas S."/>
            <person name="Lundell T."/>
            <person name="Martin R."/>
            <person name="McLaughlin D.J."/>
            <person name="Morgenstern I."/>
            <person name="Morin E."/>
            <person name="Murat C."/>
            <person name="Nagy L.G."/>
            <person name="Nolan M."/>
            <person name="Ohm R.A."/>
            <person name="Patyshakuliyeva A."/>
            <person name="Rokas A."/>
            <person name="Ruiz-Duenas F.J."/>
            <person name="Sabat G."/>
            <person name="Salamov A."/>
            <person name="Samejima M."/>
            <person name="Schmutz J."/>
            <person name="Slot J.C."/>
            <person name="St John F."/>
            <person name="Stenlid J."/>
            <person name="Sun H."/>
            <person name="Sun S."/>
            <person name="Syed K."/>
            <person name="Tsang A."/>
            <person name="Wiebenga A."/>
            <person name="Young D."/>
            <person name="Pisabarro A."/>
            <person name="Eastwood D.C."/>
            <person name="Martin F."/>
            <person name="Cullen D."/>
            <person name="Grigoriev I.V."/>
            <person name="Hibbett D.S."/>
        </authorList>
    </citation>
    <scope>NUCLEOTIDE SEQUENCE [LARGE SCALE GENOMIC DNA]</scope>
    <source>
        <strain evidence="1 2">MD-104</strain>
    </source>
</reference>
<dbReference type="OMA" id="CINEFCE"/>
<keyword evidence="2" id="KW-1185">Reference proteome</keyword>
<protein>
    <submittedName>
        <fullName evidence="1">Uncharacterized protein</fullName>
    </submittedName>
</protein>
<dbReference type="OrthoDB" id="432234at2759"/>
<evidence type="ECO:0000313" key="2">
    <source>
        <dbReference type="Proteomes" id="UP000218811"/>
    </source>
</evidence>
<dbReference type="AlphaFoldDB" id="A0A2H3JHZ8"/>
<evidence type="ECO:0000313" key="1">
    <source>
        <dbReference type="EMBL" id="PCH37358.1"/>
    </source>
</evidence>
<accession>A0A2H3JHZ8</accession>